<name>A0A6J6VNR2_9ZZZZ</name>
<sequence>MRVLVLCPHYAPDVAPTGTVMTAIADQLIAQGHELHIVTSLPWYRLHDVEPEWRGRPWRTERHGRSHITRVHPFPTDKSNLRARALGFAGFIGVSSLVALFSRRRPDVVFAMSPPLPIGVAGLVVARLRRAPFVFNIQDVFPDVAVELGLLTDRRVIRAASALERFAYRHADAVTVLSDDLRDNVTAKLGRQRRRPTRVEVIPNFVDTVAILPASKDNDYRREHGLIGKQVVMYAGNVGLSQSIGLLLEAARVLQDRADVVFVINGGGAARPSLEAASADLPNVRFVDYQPIERLPEVLAAADIHVVPLKTGLAKASVPSKLYSILASARPVLASVDPDTEVARTLDAAGAGISVAPDDPVAFIHALVAMLDDPATAEAQGIAGRRFVESWVSPGAVATAYAELFAAL</sequence>
<evidence type="ECO:0000259" key="1">
    <source>
        <dbReference type="Pfam" id="PF13579"/>
    </source>
</evidence>
<protein>
    <submittedName>
        <fullName evidence="2">Unannotated protein</fullName>
    </submittedName>
</protein>
<feature type="domain" description="Glycosyltransferase subfamily 4-like N-terminal" evidence="1">
    <location>
        <begin position="18"/>
        <end position="204"/>
    </location>
</feature>
<proteinExistence type="predicted"/>
<dbReference type="InterPro" id="IPR028098">
    <property type="entry name" value="Glyco_trans_4-like_N"/>
</dbReference>
<dbReference type="Pfam" id="PF13579">
    <property type="entry name" value="Glyco_trans_4_4"/>
    <property type="match status" value="1"/>
</dbReference>
<organism evidence="2">
    <name type="scientific">freshwater metagenome</name>
    <dbReference type="NCBI Taxonomy" id="449393"/>
    <lineage>
        <taxon>unclassified sequences</taxon>
        <taxon>metagenomes</taxon>
        <taxon>ecological metagenomes</taxon>
    </lineage>
</organism>
<dbReference type="SUPFAM" id="SSF53756">
    <property type="entry name" value="UDP-Glycosyltransferase/glycogen phosphorylase"/>
    <property type="match status" value="1"/>
</dbReference>
<evidence type="ECO:0000313" key="2">
    <source>
        <dbReference type="EMBL" id="CAB4772595.1"/>
    </source>
</evidence>
<dbReference type="Gene3D" id="3.40.50.2000">
    <property type="entry name" value="Glycogen Phosphorylase B"/>
    <property type="match status" value="2"/>
</dbReference>
<dbReference type="InterPro" id="IPR050194">
    <property type="entry name" value="Glycosyltransferase_grp1"/>
</dbReference>
<evidence type="ECO:0000313" key="3">
    <source>
        <dbReference type="EMBL" id="CAB5013368.1"/>
    </source>
</evidence>
<gene>
    <name evidence="2" type="ORF">UFOPK2754_03177</name>
    <name evidence="3" type="ORF">UFOPK3967_02360</name>
</gene>
<dbReference type="EMBL" id="CAEZYR010000195">
    <property type="protein sequence ID" value="CAB4772595.1"/>
    <property type="molecule type" value="Genomic_DNA"/>
</dbReference>
<reference evidence="2" key="1">
    <citation type="submission" date="2020-05" db="EMBL/GenBank/DDBJ databases">
        <authorList>
            <person name="Chiriac C."/>
            <person name="Salcher M."/>
            <person name="Ghai R."/>
            <person name="Kavagutti S V."/>
        </authorList>
    </citation>
    <scope>NUCLEOTIDE SEQUENCE</scope>
</reference>
<dbReference type="GO" id="GO:0016758">
    <property type="term" value="F:hexosyltransferase activity"/>
    <property type="evidence" value="ECO:0007669"/>
    <property type="project" value="TreeGrafter"/>
</dbReference>
<dbReference type="PANTHER" id="PTHR45947">
    <property type="entry name" value="SULFOQUINOVOSYL TRANSFERASE SQD2"/>
    <property type="match status" value="1"/>
</dbReference>
<dbReference type="Pfam" id="PF13692">
    <property type="entry name" value="Glyco_trans_1_4"/>
    <property type="match status" value="1"/>
</dbReference>
<dbReference type="PANTHER" id="PTHR45947:SF3">
    <property type="entry name" value="SULFOQUINOVOSYL TRANSFERASE SQD2"/>
    <property type="match status" value="1"/>
</dbReference>
<dbReference type="AlphaFoldDB" id="A0A6J6VNR2"/>
<dbReference type="EMBL" id="CAFBOS010000174">
    <property type="protein sequence ID" value="CAB5013368.1"/>
    <property type="molecule type" value="Genomic_DNA"/>
</dbReference>
<dbReference type="CDD" id="cd03794">
    <property type="entry name" value="GT4_WbuB-like"/>
    <property type="match status" value="1"/>
</dbReference>
<accession>A0A6J6VNR2</accession>